<organism evidence="3 4">
    <name type="scientific">Flavobacterium ardleyense</name>
    <dbReference type="NCBI Taxonomy" id="2038737"/>
    <lineage>
        <taxon>Bacteria</taxon>
        <taxon>Pseudomonadati</taxon>
        <taxon>Bacteroidota</taxon>
        <taxon>Flavobacteriia</taxon>
        <taxon>Flavobacteriales</taxon>
        <taxon>Flavobacteriaceae</taxon>
        <taxon>Flavobacterium</taxon>
    </lineage>
</organism>
<protein>
    <submittedName>
        <fullName evidence="3">Glycosyltransferase family 2 protein</fullName>
    </submittedName>
</protein>
<proteinExistence type="predicted"/>
<dbReference type="CDD" id="cd00761">
    <property type="entry name" value="Glyco_tranf_GTA_type"/>
    <property type="match status" value="1"/>
</dbReference>
<keyword evidence="1" id="KW-0472">Membrane</keyword>
<feature type="transmembrane region" description="Helical" evidence="1">
    <location>
        <begin position="286"/>
        <end position="305"/>
    </location>
</feature>
<dbReference type="PANTHER" id="PTHR22916">
    <property type="entry name" value="GLYCOSYLTRANSFERASE"/>
    <property type="match status" value="1"/>
</dbReference>
<keyword evidence="4" id="KW-1185">Reference proteome</keyword>
<dbReference type="Gene3D" id="3.90.550.10">
    <property type="entry name" value="Spore Coat Polysaccharide Biosynthesis Protein SpsA, Chain A"/>
    <property type="match status" value="1"/>
</dbReference>
<dbReference type="PANTHER" id="PTHR22916:SF3">
    <property type="entry name" value="UDP-GLCNAC:BETAGAL BETA-1,3-N-ACETYLGLUCOSAMINYLTRANSFERASE-LIKE PROTEIN 1"/>
    <property type="match status" value="1"/>
</dbReference>
<keyword evidence="1" id="KW-0812">Transmembrane</keyword>
<evidence type="ECO:0000259" key="2">
    <source>
        <dbReference type="Pfam" id="PF00535"/>
    </source>
</evidence>
<evidence type="ECO:0000313" key="4">
    <source>
        <dbReference type="Proteomes" id="UP001597549"/>
    </source>
</evidence>
<accession>A0ABW5ZC58</accession>
<comment type="caution">
    <text evidence="3">The sequence shown here is derived from an EMBL/GenBank/DDBJ whole genome shotgun (WGS) entry which is preliminary data.</text>
</comment>
<dbReference type="RefSeq" id="WP_379808636.1">
    <property type="nucleotide sequence ID" value="NZ_JBHUOL010000021.1"/>
</dbReference>
<reference evidence="4" key="1">
    <citation type="journal article" date="2019" name="Int. J. Syst. Evol. Microbiol.">
        <title>The Global Catalogue of Microorganisms (GCM) 10K type strain sequencing project: providing services to taxonomists for standard genome sequencing and annotation.</title>
        <authorList>
            <consortium name="The Broad Institute Genomics Platform"/>
            <consortium name="The Broad Institute Genome Sequencing Center for Infectious Disease"/>
            <person name="Wu L."/>
            <person name="Ma J."/>
        </authorList>
    </citation>
    <scope>NUCLEOTIDE SEQUENCE [LARGE SCALE GENOMIC DNA]</scope>
    <source>
        <strain evidence="4">KCTC 52644</strain>
    </source>
</reference>
<keyword evidence="1" id="KW-1133">Transmembrane helix</keyword>
<dbReference type="Proteomes" id="UP001597549">
    <property type="component" value="Unassembled WGS sequence"/>
</dbReference>
<dbReference type="EMBL" id="JBHUOL010000021">
    <property type="protein sequence ID" value="MFD2909788.1"/>
    <property type="molecule type" value="Genomic_DNA"/>
</dbReference>
<dbReference type="InterPro" id="IPR001173">
    <property type="entry name" value="Glyco_trans_2-like"/>
</dbReference>
<dbReference type="SUPFAM" id="SSF53448">
    <property type="entry name" value="Nucleotide-diphospho-sugar transferases"/>
    <property type="match status" value="1"/>
</dbReference>
<evidence type="ECO:0000313" key="3">
    <source>
        <dbReference type="EMBL" id="MFD2909788.1"/>
    </source>
</evidence>
<evidence type="ECO:0000256" key="1">
    <source>
        <dbReference type="SAM" id="Phobius"/>
    </source>
</evidence>
<feature type="domain" description="Glycosyltransferase 2-like" evidence="2">
    <location>
        <begin position="8"/>
        <end position="140"/>
    </location>
</feature>
<dbReference type="Pfam" id="PF00535">
    <property type="entry name" value="Glycos_transf_2"/>
    <property type="match status" value="1"/>
</dbReference>
<name>A0ABW5ZC58_9FLAO</name>
<dbReference type="InterPro" id="IPR029044">
    <property type="entry name" value="Nucleotide-diphossugar_trans"/>
</dbReference>
<sequence>MSKSPAVSIIIPVYNRANLLSFTLDSIVKQTFTDWECILVDDRSMDSSFSLIKEYQIKDNRFKVYKRPSKLKKGANACRNFGFTKATGTYIKWFDSDDIMLPNHLEIAHDTLIKNQLDFVVTETINFDHETKELLDSPNTLYKANVDFTAENIALYRIGWITDDFLGHRKIVTNIVFNESITDGDEYNFFIKVFQQHLNGIFIKEVVTHRRLHKDSISIKNKLDKTNYMLIFANLKLETAKDLMVYNDLRLIKWFLSGYMQVSFDLALKKKKTYNTDEGFKMICKYFSFNKGIAFFLAFYLAYYFKRGYVIMKYART</sequence>
<gene>
    <name evidence="3" type="ORF">ACFSX9_13705</name>
</gene>